<dbReference type="SUPFAM" id="SSF54236">
    <property type="entry name" value="Ubiquitin-like"/>
    <property type="match status" value="1"/>
</dbReference>
<dbReference type="OMA" id="QICCKID"/>
<evidence type="ECO:0000313" key="3">
    <source>
        <dbReference type="EMBL" id="ACI64986.1"/>
    </source>
</evidence>
<reference evidence="3 4" key="2">
    <citation type="journal article" date="2008" name="Nature">
        <title>The Phaeodactylum genome reveals the evolutionary history of diatom genomes.</title>
        <authorList>
            <person name="Bowler C."/>
            <person name="Allen A.E."/>
            <person name="Badger J.H."/>
            <person name="Grimwood J."/>
            <person name="Jabbari K."/>
            <person name="Kuo A."/>
            <person name="Maheswari U."/>
            <person name="Martens C."/>
            <person name="Maumus F."/>
            <person name="Otillar R.P."/>
            <person name="Rayko E."/>
            <person name="Salamov A."/>
            <person name="Vandepoele K."/>
            <person name="Beszteri B."/>
            <person name="Gruber A."/>
            <person name="Heijde M."/>
            <person name="Katinka M."/>
            <person name="Mock T."/>
            <person name="Valentin K."/>
            <person name="Verret F."/>
            <person name="Berges J.A."/>
            <person name="Brownlee C."/>
            <person name="Cadoret J.P."/>
            <person name="Chiovitti A."/>
            <person name="Choi C.J."/>
            <person name="Coesel S."/>
            <person name="De Martino A."/>
            <person name="Detter J.C."/>
            <person name="Durkin C."/>
            <person name="Falciatore A."/>
            <person name="Fournet J."/>
            <person name="Haruta M."/>
            <person name="Huysman M.J."/>
            <person name="Jenkins B.D."/>
            <person name="Jiroutova K."/>
            <person name="Jorgensen R.E."/>
            <person name="Joubert Y."/>
            <person name="Kaplan A."/>
            <person name="Kroger N."/>
            <person name="Kroth P.G."/>
            <person name="La Roche J."/>
            <person name="Lindquist E."/>
            <person name="Lommer M."/>
            <person name="Martin-Jezequel V."/>
            <person name="Lopez P.J."/>
            <person name="Lucas S."/>
            <person name="Mangogna M."/>
            <person name="McGinnis K."/>
            <person name="Medlin L.K."/>
            <person name="Montsant A."/>
            <person name="Oudot-Le Secq M.P."/>
            <person name="Napoli C."/>
            <person name="Obornik M."/>
            <person name="Parker M.S."/>
            <person name="Petit J.L."/>
            <person name="Porcel B.M."/>
            <person name="Poulsen N."/>
            <person name="Robison M."/>
            <person name="Rychlewski L."/>
            <person name="Rynearson T.A."/>
            <person name="Schmutz J."/>
            <person name="Shapiro H."/>
            <person name="Siaut M."/>
            <person name="Stanley M."/>
            <person name="Sussman M.R."/>
            <person name="Taylor A.R."/>
            <person name="Vardi A."/>
            <person name="von Dassow P."/>
            <person name="Vyverman W."/>
            <person name="Willis A."/>
            <person name="Wyrwicz L.S."/>
            <person name="Rokhsar D.S."/>
            <person name="Weissenbach J."/>
            <person name="Armbrust E.V."/>
            <person name="Green B.R."/>
            <person name="Van de Peer Y."/>
            <person name="Grigoriev I.V."/>
        </authorList>
    </citation>
    <scope>NUCLEOTIDE SEQUENCE [LARGE SCALE GENOMIC DNA]</scope>
    <source>
        <strain evidence="3 4">CCMP1335</strain>
    </source>
</reference>
<evidence type="ECO:0000256" key="1">
    <source>
        <dbReference type="SAM" id="MobiDB-lite"/>
    </source>
</evidence>
<dbReference type="InParanoid" id="B5YNG9"/>
<dbReference type="Gene3D" id="3.10.20.90">
    <property type="entry name" value="Phosphatidylinositol 3-kinase Catalytic Subunit, Chain A, domain 1"/>
    <property type="match status" value="1"/>
</dbReference>
<dbReference type="InterPro" id="IPR003103">
    <property type="entry name" value="BAG_domain"/>
</dbReference>
<dbReference type="InterPro" id="IPR029071">
    <property type="entry name" value="Ubiquitin-like_domsf"/>
</dbReference>
<gene>
    <name evidence="3" type="ORF">THAPS_7146</name>
</gene>
<dbReference type="SUPFAM" id="SSF63491">
    <property type="entry name" value="BAG domain"/>
    <property type="match status" value="1"/>
</dbReference>
<dbReference type="GeneID" id="7450684"/>
<dbReference type="InterPro" id="IPR036533">
    <property type="entry name" value="BAG_dom_sf"/>
</dbReference>
<reference evidence="3 4" key="1">
    <citation type="journal article" date="2004" name="Science">
        <title>The genome of the diatom Thalassiosira pseudonana: ecology, evolution, and metabolism.</title>
        <authorList>
            <person name="Armbrust E.V."/>
            <person name="Berges J.A."/>
            <person name="Bowler C."/>
            <person name="Green B.R."/>
            <person name="Martinez D."/>
            <person name="Putnam N.H."/>
            <person name="Zhou S."/>
            <person name="Allen A.E."/>
            <person name="Apt K.E."/>
            <person name="Bechner M."/>
            <person name="Brzezinski M.A."/>
            <person name="Chaal B.K."/>
            <person name="Chiovitti A."/>
            <person name="Davis A.K."/>
            <person name="Demarest M.S."/>
            <person name="Detter J.C."/>
            <person name="Glavina T."/>
            <person name="Goodstein D."/>
            <person name="Hadi M.Z."/>
            <person name="Hellsten U."/>
            <person name="Hildebrand M."/>
            <person name="Jenkins B.D."/>
            <person name="Jurka J."/>
            <person name="Kapitonov V.V."/>
            <person name="Kroger N."/>
            <person name="Lau W.W."/>
            <person name="Lane T.W."/>
            <person name="Larimer F.W."/>
            <person name="Lippmeier J.C."/>
            <person name="Lucas S."/>
            <person name="Medina M."/>
            <person name="Montsant A."/>
            <person name="Obornik M."/>
            <person name="Parker M.S."/>
            <person name="Palenik B."/>
            <person name="Pazour G.J."/>
            <person name="Richardson P.M."/>
            <person name="Rynearson T.A."/>
            <person name="Saito M.A."/>
            <person name="Schwartz D.C."/>
            <person name="Thamatrakoln K."/>
            <person name="Valentin K."/>
            <person name="Vardi A."/>
            <person name="Wilkerson F.P."/>
            <person name="Rokhsar D.S."/>
        </authorList>
    </citation>
    <scope>NUCLEOTIDE SEQUENCE [LARGE SCALE GENOMIC DNA]</scope>
    <source>
        <strain evidence="3 4">CCMP1335</strain>
    </source>
</reference>
<sequence length="207" mass="22936">MSQRQSISKSPGRRPTSSRQSSASSYTSADFIHTSSLLNLRIAGLDHHFDLSIEPTSTLAALKSEIERRTELPAEYLRLVARHKKLDDDSMVLGGTIMDETGIKEIGIGLENGTKILLLHSANYFNDKVGVEQLNTLNKEIDKVDAGRKDKSMDNKTVHELITQLCCKIDGVETNGSEALRKMRKQTIRKAEGVAKKSDESKRGIDP</sequence>
<feature type="compositionally biased region" description="Basic and acidic residues" evidence="1">
    <location>
        <begin position="189"/>
        <end position="207"/>
    </location>
</feature>
<dbReference type="RefSeq" id="XP_002296269.1">
    <property type="nucleotide sequence ID" value="XM_002296233.1"/>
</dbReference>
<dbReference type="eggNOG" id="ENOG502R1WZ">
    <property type="taxonomic scope" value="Eukaryota"/>
</dbReference>
<dbReference type="Proteomes" id="UP000001449">
    <property type="component" value="Chromosome 7"/>
</dbReference>
<keyword evidence="4" id="KW-1185">Reference proteome</keyword>
<accession>B5YNG9</accession>
<organism evidence="3 4">
    <name type="scientific">Thalassiosira pseudonana</name>
    <name type="common">Marine diatom</name>
    <name type="synonym">Cyclotella nana</name>
    <dbReference type="NCBI Taxonomy" id="35128"/>
    <lineage>
        <taxon>Eukaryota</taxon>
        <taxon>Sar</taxon>
        <taxon>Stramenopiles</taxon>
        <taxon>Ochrophyta</taxon>
        <taxon>Bacillariophyta</taxon>
        <taxon>Coscinodiscophyceae</taxon>
        <taxon>Thalassiosirophycidae</taxon>
        <taxon>Thalassiosirales</taxon>
        <taxon>Thalassiosiraceae</taxon>
        <taxon>Thalassiosira</taxon>
    </lineage>
</organism>
<dbReference type="CDD" id="cd17039">
    <property type="entry name" value="Ubl_ubiquitin_like"/>
    <property type="match status" value="1"/>
</dbReference>
<dbReference type="Gene3D" id="1.20.58.120">
    <property type="entry name" value="BAG domain"/>
    <property type="match status" value="1"/>
</dbReference>
<proteinExistence type="predicted"/>
<protein>
    <recommendedName>
        <fullName evidence="2">Ubiquitin-like domain-containing protein</fullName>
    </recommendedName>
</protein>
<name>B5YNG9_THAPS</name>
<dbReference type="PaxDb" id="35128-Thaps7146"/>
<evidence type="ECO:0000259" key="2">
    <source>
        <dbReference type="PROSITE" id="PS50053"/>
    </source>
</evidence>
<feature type="region of interest" description="Disordered" evidence="1">
    <location>
        <begin position="1"/>
        <end position="25"/>
    </location>
</feature>
<dbReference type="GO" id="GO:0051087">
    <property type="term" value="F:protein-folding chaperone binding"/>
    <property type="evidence" value="ECO:0007669"/>
    <property type="project" value="InterPro"/>
</dbReference>
<dbReference type="HOGENOM" id="CLU_1328733_0_0_1"/>
<dbReference type="KEGG" id="tps:THAPS_7146"/>
<dbReference type="Pfam" id="PF02179">
    <property type="entry name" value="BAG"/>
    <property type="match status" value="1"/>
</dbReference>
<evidence type="ECO:0000313" key="4">
    <source>
        <dbReference type="Proteomes" id="UP000001449"/>
    </source>
</evidence>
<dbReference type="AlphaFoldDB" id="B5YNG9"/>
<dbReference type="InterPro" id="IPR000626">
    <property type="entry name" value="Ubiquitin-like_dom"/>
</dbReference>
<feature type="region of interest" description="Disordered" evidence="1">
    <location>
        <begin position="187"/>
        <end position="207"/>
    </location>
</feature>
<dbReference type="EMBL" id="CP001160">
    <property type="protein sequence ID" value="ACI64986.1"/>
    <property type="molecule type" value="Genomic_DNA"/>
</dbReference>
<feature type="domain" description="Ubiquitin-like" evidence="2">
    <location>
        <begin position="38"/>
        <end position="105"/>
    </location>
</feature>
<dbReference type="PROSITE" id="PS50053">
    <property type="entry name" value="UBIQUITIN_2"/>
    <property type="match status" value="1"/>
</dbReference>